<dbReference type="KEGG" id="aser:Asera_27660"/>
<sequence length="60" mass="6469">MISARHDAGVDTLVLESDDRVGIRPHGFAGRAYWKLISPFHDVVFGGMAANITGAAERES</sequence>
<reference evidence="1" key="1">
    <citation type="submission" date="2020-08" db="EMBL/GenBank/DDBJ databases">
        <title>Whole genome shotgun sequence of Actinocatenispora sera NBRC 101916.</title>
        <authorList>
            <person name="Komaki H."/>
            <person name="Tamura T."/>
        </authorList>
    </citation>
    <scope>NUCLEOTIDE SEQUENCE</scope>
    <source>
        <strain evidence="1">NBRC 101916</strain>
    </source>
</reference>
<proteinExistence type="predicted"/>
<evidence type="ECO:0000313" key="2">
    <source>
        <dbReference type="Proteomes" id="UP000680750"/>
    </source>
</evidence>
<dbReference type="Proteomes" id="UP000680750">
    <property type="component" value="Chromosome"/>
</dbReference>
<dbReference type="InterPro" id="IPR021295">
    <property type="entry name" value="DUF2867"/>
</dbReference>
<organism evidence="1 2">
    <name type="scientific">Actinocatenispora sera</name>
    <dbReference type="NCBI Taxonomy" id="390989"/>
    <lineage>
        <taxon>Bacteria</taxon>
        <taxon>Bacillati</taxon>
        <taxon>Actinomycetota</taxon>
        <taxon>Actinomycetes</taxon>
        <taxon>Micromonosporales</taxon>
        <taxon>Micromonosporaceae</taxon>
        <taxon>Actinocatenispora</taxon>
    </lineage>
</organism>
<protein>
    <submittedName>
        <fullName evidence="1">Uncharacterized protein</fullName>
    </submittedName>
</protein>
<dbReference type="AlphaFoldDB" id="A0A810L3C7"/>
<accession>A0A810L3C7</accession>
<dbReference type="RefSeq" id="WP_030449605.1">
    <property type="nucleotide sequence ID" value="NZ_AP023354.1"/>
</dbReference>
<name>A0A810L3C7_9ACTN</name>
<gene>
    <name evidence="1" type="ORF">Asera_27660</name>
</gene>
<keyword evidence="2" id="KW-1185">Reference proteome</keyword>
<dbReference type="Pfam" id="PF11066">
    <property type="entry name" value="DUF2867"/>
    <property type="match status" value="1"/>
</dbReference>
<dbReference type="EMBL" id="AP023354">
    <property type="protein sequence ID" value="BCJ28658.1"/>
    <property type="molecule type" value="Genomic_DNA"/>
</dbReference>
<evidence type="ECO:0000313" key="1">
    <source>
        <dbReference type="EMBL" id="BCJ28658.1"/>
    </source>
</evidence>